<evidence type="ECO:0000313" key="1">
    <source>
        <dbReference type="EMBL" id="RPF49432.1"/>
    </source>
</evidence>
<dbReference type="RefSeq" id="WP_123926859.1">
    <property type="nucleotide sequence ID" value="NZ_RKRE01000001.1"/>
</dbReference>
<dbReference type="InterPro" id="IPR014230">
    <property type="entry name" value="Spore_YhbH"/>
</dbReference>
<dbReference type="InterPro" id="IPR036465">
    <property type="entry name" value="vWFA_dom_sf"/>
</dbReference>
<evidence type="ECO:0000313" key="2">
    <source>
        <dbReference type="Proteomes" id="UP000282654"/>
    </source>
</evidence>
<gene>
    <name evidence="1" type="ORF">EDD75_0243</name>
</gene>
<dbReference type="PANTHER" id="PTHR30510:SF2">
    <property type="entry name" value="UPF0229 PROTEIN YEAH"/>
    <property type="match status" value="1"/>
</dbReference>
<dbReference type="Proteomes" id="UP000282654">
    <property type="component" value="Unassembled WGS sequence"/>
</dbReference>
<accession>A0A3N5BP78</accession>
<comment type="caution">
    <text evidence="1">The sequence shown here is derived from an EMBL/GenBank/DDBJ whole genome shotgun (WGS) entry which is preliminary data.</text>
</comment>
<dbReference type="OrthoDB" id="9788289at2"/>
<organism evidence="1 2">
    <name type="scientific">Thermodesulfitimonas autotrophica</name>
    <dbReference type="NCBI Taxonomy" id="1894989"/>
    <lineage>
        <taxon>Bacteria</taxon>
        <taxon>Bacillati</taxon>
        <taxon>Bacillota</taxon>
        <taxon>Clostridia</taxon>
        <taxon>Thermoanaerobacterales</taxon>
        <taxon>Thermoanaerobacteraceae</taxon>
        <taxon>Thermodesulfitimonas</taxon>
    </lineage>
</organism>
<reference evidence="1 2" key="1">
    <citation type="submission" date="2018-11" db="EMBL/GenBank/DDBJ databases">
        <title>Genomic Encyclopedia of Type Strains, Phase IV (KMG-IV): sequencing the most valuable type-strain genomes for metagenomic binning, comparative biology and taxonomic classification.</title>
        <authorList>
            <person name="Goeker M."/>
        </authorList>
    </citation>
    <scope>NUCLEOTIDE SEQUENCE [LARGE SCALE GENOMIC DNA]</scope>
    <source>
        <strain evidence="1 2">DSM 102936</strain>
    </source>
</reference>
<sequence>MDFTITREDWSLHRKGEIDARRHQEKVREAICRRLAEIVTEESIILSNGQRIVRVPIRSLEEYRFRFNYNKMRRVGQGNGKTQVGDLIITGRPRGQGKGAGEEPGIDYYEAEVTIDEIANVLFEELCLPDLKSDRKMQAAVDALEFSDIRKKGLSTNIDRKRTLLAVLKRNALNGRPGFHDIRPEDLRYRTWNPRISSEAGAVVIAMMDTSGSMGPFEKYIARCFFFWVVRFLRTKYQNVEIIYLTHHTEAREVKEEEFFQKGESGGTRCSSVYRLALEIINQRYPPDDYNVYAFHFSDGDNLNTDNDLCISLVQELLKVTNLVGYGEIEGPYYYTSTLKTAYRAINHPRFVTVTLRDKGDVYKALKTFFGRQQSRNEGAS</sequence>
<dbReference type="SUPFAM" id="SSF53300">
    <property type="entry name" value="vWA-like"/>
    <property type="match status" value="1"/>
</dbReference>
<dbReference type="AlphaFoldDB" id="A0A3N5BP78"/>
<dbReference type="NCBIfam" id="TIGR02877">
    <property type="entry name" value="spore_yhbH"/>
    <property type="match status" value="1"/>
</dbReference>
<proteinExistence type="predicted"/>
<dbReference type="Pfam" id="PF04285">
    <property type="entry name" value="DUF444"/>
    <property type="match status" value="2"/>
</dbReference>
<evidence type="ECO:0008006" key="3">
    <source>
        <dbReference type="Google" id="ProtNLM"/>
    </source>
</evidence>
<name>A0A3N5BP78_9THEO</name>
<keyword evidence="2" id="KW-1185">Reference proteome</keyword>
<dbReference type="InterPro" id="IPR006698">
    <property type="entry name" value="UPF0229"/>
</dbReference>
<protein>
    <recommendedName>
        <fullName evidence="3">Sporulation protein YhbH</fullName>
    </recommendedName>
</protein>
<dbReference type="EMBL" id="RKRE01000001">
    <property type="protein sequence ID" value="RPF49432.1"/>
    <property type="molecule type" value="Genomic_DNA"/>
</dbReference>
<dbReference type="PANTHER" id="PTHR30510">
    <property type="entry name" value="UPF0229 PROTEIN YEAH"/>
    <property type="match status" value="1"/>
</dbReference>